<evidence type="ECO:0000256" key="1">
    <source>
        <dbReference type="SAM" id="Phobius"/>
    </source>
</evidence>
<dbReference type="AlphaFoldDB" id="A0A1H9GRT2"/>
<evidence type="ECO:0000313" key="4">
    <source>
        <dbReference type="Proteomes" id="UP000198833"/>
    </source>
</evidence>
<feature type="transmembrane region" description="Helical" evidence="1">
    <location>
        <begin position="270"/>
        <end position="293"/>
    </location>
</feature>
<dbReference type="GO" id="GO:0016740">
    <property type="term" value="F:transferase activity"/>
    <property type="evidence" value="ECO:0007669"/>
    <property type="project" value="UniProtKB-KW"/>
</dbReference>
<evidence type="ECO:0000259" key="2">
    <source>
        <dbReference type="Pfam" id="PF00535"/>
    </source>
</evidence>
<dbReference type="GO" id="GO:0005886">
    <property type="term" value="C:plasma membrane"/>
    <property type="evidence" value="ECO:0007669"/>
    <property type="project" value="TreeGrafter"/>
</dbReference>
<keyword evidence="3" id="KW-0808">Transferase</keyword>
<dbReference type="RefSeq" id="WP_092572684.1">
    <property type="nucleotide sequence ID" value="NZ_FOEN01000017.1"/>
</dbReference>
<dbReference type="STRING" id="89093.SAMN04488558_1174"/>
<feature type="domain" description="Glycosyltransferase 2-like" evidence="2">
    <location>
        <begin position="7"/>
        <end position="172"/>
    </location>
</feature>
<keyword evidence="1" id="KW-1133">Transmembrane helix</keyword>
<gene>
    <name evidence="3" type="ORF">SAMN04488558_1174</name>
</gene>
<dbReference type="EMBL" id="FOEN01000017">
    <property type="protein sequence ID" value="SEQ52733.1"/>
    <property type="molecule type" value="Genomic_DNA"/>
</dbReference>
<dbReference type="PANTHER" id="PTHR48090">
    <property type="entry name" value="UNDECAPRENYL-PHOSPHATE 4-DEOXY-4-FORMAMIDO-L-ARABINOSE TRANSFERASE-RELATED"/>
    <property type="match status" value="1"/>
</dbReference>
<dbReference type="Pfam" id="PF00535">
    <property type="entry name" value="Glycos_transf_2"/>
    <property type="match status" value="1"/>
</dbReference>
<feature type="transmembrane region" description="Helical" evidence="1">
    <location>
        <begin position="234"/>
        <end position="258"/>
    </location>
</feature>
<organism evidence="3 4">
    <name type="scientific">Ignavigranum ruoffiae</name>
    <dbReference type="NCBI Taxonomy" id="89093"/>
    <lineage>
        <taxon>Bacteria</taxon>
        <taxon>Bacillati</taxon>
        <taxon>Bacillota</taxon>
        <taxon>Bacilli</taxon>
        <taxon>Lactobacillales</taxon>
        <taxon>Aerococcaceae</taxon>
        <taxon>Ignavigranum</taxon>
    </lineage>
</organism>
<reference evidence="3 4" key="1">
    <citation type="submission" date="2016-10" db="EMBL/GenBank/DDBJ databases">
        <authorList>
            <person name="de Groot N.N."/>
        </authorList>
    </citation>
    <scope>NUCLEOTIDE SEQUENCE [LARGE SCALE GENOMIC DNA]</scope>
    <source>
        <strain evidence="3 4">DSM 15695</strain>
    </source>
</reference>
<dbReference type="InterPro" id="IPR029044">
    <property type="entry name" value="Nucleotide-diphossugar_trans"/>
</dbReference>
<keyword evidence="1" id="KW-0812">Transmembrane</keyword>
<dbReference type="PANTHER" id="PTHR48090:SF8">
    <property type="entry name" value="GLYCOSYLTRANSFERASE CSBB-RELATED"/>
    <property type="match status" value="1"/>
</dbReference>
<dbReference type="CDD" id="cd04187">
    <property type="entry name" value="DPM1_like_bac"/>
    <property type="match status" value="1"/>
</dbReference>
<sequence length="326" mass="36725">MKANVISIIVPCYNEASSLDAFIQEIFHTQASLPDVFLEILFVNDGSADDTLVKLKDLVKQYPERVNYLSFSRNFGKEAAILAGLDHAEGEWVAIMDVDLQDPPHLLVEMFRLVKEEGHDVVAAIRSNREGEPRIRSFFATQFYKLYNRIAQVKLVEGARDYRLMNRQVVEAVRCLPERNRFSKGLFSWVGFDTAYVPYPHAPRLAGESSWSFINLVDYAIDGIISFSDRPLTLASFIGFVSFIIALIIGLVIVIRTLLFGDPTPGWPSLAVLVIGMGGLQLLSLGIIGKYIAKMYLESKHRPHYLIKEQSLSNSDKQVDHPHHVS</sequence>
<accession>A0A1H9GRT2</accession>
<dbReference type="SUPFAM" id="SSF53448">
    <property type="entry name" value="Nucleotide-diphospho-sugar transferases"/>
    <property type="match status" value="1"/>
</dbReference>
<dbReference type="OrthoDB" id="9807778at2"/>
<dbReference type="Gene3D" id="3.90.550.10">
    <property type="entry name" value="Spore Coat Polysaccharide Biosynthesis Protein SpsA, Chain A"/>
    <property type="match status" value="1"/>
</dbReference>
<evidence type="ECO:0000313" key="3">
    <source>
        <dbReference type="EMBL" id="SEQ52733.1"/>
    </source>
</evidence>
<dbReference type="InterPro" id="IPR001173">
    <property type="entry name" value="Glyco_trans_2-like"/>
</dbReference>
<dbReference type="Proteomes" id="UP000198833">
    <property type="component" value="Unassembled WGS sequence"/>
</dbReference>
<dbReference type="InterPro" id="IPR050256">
    <property type="entry name" value="Glycosyltransferase_2"/>
</dbReference>
<proteinExistence type="predicted"/>
<keyword evidence="1" id="KW-0472">Membrane</keyword>
<keyword evidence="4" id="KW-1185">Reference proteome</keyword>
<protein>
    <submittedName>
        <fullName evidence="3">Glycosyltransferase involved in cell wall bisynthesis</fullName>
    </submittedName>
</protein>
<name>A0A1H9GRT2_9LACT</name>